<comment type="caution">
    <text evidence="1">The sequence shown here is derived from an EMBL/GenBank/DDBJ whole genome shotgun (WGS) entry which is preliminary data.</text>
</comment>
<keyword evidence="2" id="KW-1185">Reference proteome</keyword>
<evidence type="ECO:0000313" key="1">
    <source>
        <dbReference type="EMBL" id="KAJ9658399.1"/>
    </source>
</evidence>
<dbReference type="EMBL" id="JAPDRQ010000051">
    <property type="protein sequence ID" value="KAJ9658399.1"/>
    <property type="molecule type" value="Genomic_DNA"/>
</dbReference>
<keyword evidence="1" id="KW-0648">Protein biosynthesis</keyword>
<evidence type="ECO:0000313" key="2">
    <source>
        <dbReference type="Proteomes" id="UP001172386"/>
    </source>
</evidence>
<keyword evidence="1" id="KW-0396">Initiation factor</keyword>
<dbReference type="Proteomes" id="UP001172386">
    <property type="component" value="Unassembled WGS sequence"/>
</dbReference>
<gene>
    <name evidence="1" type="primary">GCN3</name>
    <name evidence="1" type="ORF">H2198_003683</name>
</gene>
<accession>A0ACC3AAX3</accession>
<protein>
    <submittedName>
        <fullName evidence="1">Translation initiation factor eIF-2B subunit alpha</fullName>
    </submittedName>
</protein>
<reference evidence="1" key="1">
    <citation type="submission" date="2022-10" db="EMBL/GenBank/DDBJ databases">
        <title>Culturing micro-colonial fungi from biological soil crusts in the Mojave desert and describing Neophaeococcomyces mojavensis, and introducing the new genera and species Taxawa tesnikishii.</title>
        <authorList>
            <person name="Kurbessoian T."/>
            <person name="Stajich J.E."/>
        </authorList>
    </citation>
    <scope>NUCLEOTIDE SEQUENCE</scope>
    <source>
        <strain evidence="1">JES_112</strain>
    </source>
</reference>
<name>A0ACC3AAX3_9EURO</name>
<proteinExistence type="predicted"/>
<sequence length="365" mass="39076">MTSSSPAGLATPPPERLSAAINPQIDVVSHYKNLIATDPSITPAIAAIESLVAALTAQPLTTITETLTLLSTTSTTLLASRNNPIPLSAGTELLQRYIITSFQNNTNTTSADFSSLRRQLIQNSKLFISRTKSARSKIAQHALPFIRDDATTVITYGSSRVIDAILSLAAESRRYFHVIFVNPSSGQEPSDSPFSQSTNRLLSLGIPVATVPLAALSHTIASIRPSNARTTSSNLILLLGAEAVLENGAAISNIGSRLVSAIAHDASIPVYFAVESYKFTRQFPLNYGDSDLQKMGAKQSVLKFRTSLEEDEKSEMSFGVRAEKASAEGDGTVDITPPELINALITENGTITADAVAEELIKLWF</sequence>
<organism evidence="1 2">
    <name type="scientific">Neophaeococcomyces mojaviensis</name>
    <dbReference type="NCBI Taxonomy" id="3383035"/>
    <lineage>
        <taxon>Eukaryota</taxon>
        <taxon>Fungi</taxon>
        <taxon>Dikarya</taxon>
        <taxon>Ascomycota</taxon>
        <taxon>Pezizomycotina</taxon>
        <taxon>Eurotiomycetes</taxon>
        <taxon>Chaetothyriomycetidae</taxon>
        <taxon>Chaetothyriales</taxon>
        <taxon>Chaetothyriales incertae sedis</taxon>
        <taxon>Neophaeococcomyces</taxon>
    </lineage>
</organism>